<keyword evidence="4" id="KW-1185">Reference proteome</keyword>
<gene>
    <name evidence="3" type="ORF">CYD53_102450</name>
</gene>
<dbReference type="RefSeq" id="WP_103717040.1">
    <property type="nucleotide sequence ID" value="NZ_PQFZ01000002.1"/>
</dbReference>
<proteinExistence type="predicted"/>
<comment type="caution">
    <text evidence="3">The sequence shown here is derived from an EMBL/GenBank/DDBJ whole genome shotgun (WGS) entry which is preliminary data.</text>
</comment>
<reference evidence="3 4" key="1">
    <citation type="submission" date="2018-01" db="EMBL/GenBank/DDBJ databases">
        <title>Genomic Encyclopedia of Type Strains, Phase III (KMG-III): the genomes of soil and plant-associated and newly described type strains.</title>
        <authorList>
            <person name="Whitman W."/>
        </authorList>
    </citation>
    <scope>NUCLEOTIDE SEQUENCE [LARGE SCALE GENOMIC DNA]</scope>
    <source>
        <strain evidence="3 4">1131</strain>
    </source>
</reference>
<feature type="domain" description="Fe/B12 periplasmic-binding" evidence="2">
    <location>
        <begin position="41"/>
        <end position="311"/>
    </location>
</feature>
<dbReference type="Proteomes" id="UP000236919">
    <property type="component" value="Unassembled WGS sequence"/>
</dbReference>
<evidence type="ECO:0000313" key="3">
    <source>
        <dbReference type="EMBL" id="POR55560.1"/>
    </source>
</evidence>
<sequence>MRRLVVGALLAGLVAGLAKAQPIAFEDLAGRSISLSAPASRIIALPIPAAPTLMALDRSPARLLGMHPIVRAIARESLLARIFPGIAQVETNFVMPGATAFMPNVEAIAATGPDLVLQRGERGADIIGPLINAGLTTALVIYGDEEISRRNIAMLGAAIGADARAEAIIGWRKAVAERLAPLRTPELRAKAPRILFLSRSAGRFVATGEESIMGYAISLAGGRNAADGLTGSKTASAEQMMIWDPDVILLNSAVPDLTPQTVLDDPILSGTRAAKDRRVYKIPTGAYRWEPPTQENPFLWLWLAALLHETGPAIDLRHELREGLRDLYGFAASENDLDQVLRLDVNGSSRAYSRFARP</sequence>
<accession>A0A2S4MLE0</accession>
<protein>
    <submittedName>
        <fullName evidence="3">Iron complex transport system substrate-binding protein</fullName>
    </submittedName>
</protein>
<organism evidence="3 4">
    <name type="scientific">Bosea psychrotolerans</name>
    <dbReference type="NCBI Taxonomy" id="1871628"/>
    <lineage>
        <taxon>Bacteria</taxon>
        <taxon>Pseudomonadati</taxon>
        <taxon>Pseudomonadota</taxon>
        <taxon>Alphaproteobacteria</taxon>
        <taxon>Hyphomicrobiales</taxon>
        <taxon>Boseaceae</taxon>
        <taxon>Bosea</taxon>
    </lineage>
</organism>
<dbReference type="AlphaFoldDB" id="A0A2S4MLE0"/>
<dbReference type="PANTHER" id="PTHR30535:SF34">
    <property type="entry name" value="MOLYBDATE-BINDING PROTEIN MOLA"/>
    <property type="match status" value="1"/>
</dbReference>
<dbReference type="Pfam" id="PF01497">
    <property type="entry name" value="Peripla_BP_2"/>
    <property type="match status" value="1"/>
</dbReference>
<dbReference type="PANTHER" id="PTHR30535">
    <property type="entry name" value="VITAMIN B12-BINDING PROTEIN"/>
    <property type="match status" value="1"/>
</dbReference>
<evidence type="ECO:0000313" key="4">
    <source>
        <dbReference type="Proteomes" id="UP000236919"/>
    </source>
</evidence>
<name>A0A2S4MLE0_9HYPH</name>
<dbReference type="SUPFAM" id="SSF53807">
    <property type="entry name" value="Helical backbone' metal receptor"/>
    <property type="match status" value="1"/>
</dbReference>
<dbReference type="InterPro" id="IPR050902">
    <property type="entry name" value="ABC_Transporter_SBP"/>
</dbReference>
<dbReference type="OrthoDB" id="9775594at2"/>
<dbReference type="InterPro" id="IPR002491">
    <property type="entry name" value="ABC_transptr_periplasmic_BD"/>
</dbReference>
<keyword evidence="1" id="KW-0732">Signal</keyword>
<dbReference type="PROSITE" id="PS50983">
    <property type="entry name" value="FE_B12_PBP"/>
    <property type="match status" value="1"/>
</dbReference>
<feature type="chain" id="PRO_5015503450" evidence="1">
    <location>
        <begin position="21"/>
        <end position="358"/>
    </location>
</feature>
<dbReference type="EMBL" id="PQFZ01000002">
    <property type="protein sequence ID" value="POR55560.1"/>
    <property type="molecule type" value="Genomic_DNA"/>
</dbReference>
<evidence type="ECO:0000259" key="2">
    <source>
        <dbReference type="PROSITE" id="PS50983"/>
    </source>
</evidence>
<dbReference type="GO" id="GO:0071281">
    <property type="term" value="P:cellular response to iron ion"/>
    <property type="evidence" value="ECO:0007669"/>
    <property type="project" value="TreeGrafter"/>
</dbReference>
<evidence type="ECO:0000256" key="1">
    <source>
        <dbReference type="SAM" id="SignalP"/>
    </source>
</evidence>
<dbReference type="Gene3D" id="3.40.50.1980">
    <property type="entry name" value="Nitrogenase molybdenum iron protein domain"/>
    <property type="match status" value="2"/>
</dbReference>
<feature type="signal peptide" evidence="1">
    <location>
        <begin position="1"/>
        <end position="20"/>
    </location>
</feature>